<name>A0A8B8K171_ABRPR</name>
<evidence type="ECO:0000256" key="2">
    <source>
        <dbReference type="ARBA" id="ARBA00005592"/>
    </source>
</evidence>
<dbReference type="OrthoDB" id="406505at2759"/>
<dbReference type="KEGG" id="aprc:113851100"/>
<feature type="chain" id="PRO_5034020514" evidence="5">
    <location>
        <begin position="30"/>
        <end position="190"/>
    </location>
</feature>
<reference evidence="7" key="2">
    <citation type="submission" date="2025-08" db="UniProtKB">
        <authorList>
            <consortium name="RefSeq"/>
        </authorList>
    </citation>
    <scope>IDENTIFICATION</scope>
    <source>
        <tissue evidence="7">Young leaves</tissue>
    </source>
</reference>
<keyword evidence="3" id="KW-0964">Secreted</keyword>
<dbReference type="Proteomes" id="UP000694853">
    <property type="component" value="Unplaced"/>
</dbReference>
<protein>
    <submittedName>
        <fullName evidence="7">Ripening-related protein 2</fullName>
    </submittedName>
</protein>
<keyword evidence="4 5" id="KW-0732">Signal</keyword>
<evidence type="ECO:0000256" key="1">
    <source>
        <dbReference type="ARBA" id="ARBA00004613"/>
    </source>
</evidence>
<dbReference type="AlphaFoldDB" id="A0A8B8K171"/>
<dbReference type="RefSeq" id="XP_027337386.1">
    <property type="nucleotide sequence ID" value="XM_027481585.1"/>
</dbReference>
<organism evidence="6 7">
    <name type="scientific">Abrus precatorius</name>
    <name type="common">Indian licorice</name>
    <name type="synonym">Glycine abrus</name>
    <dbReference type="NCBI Taxonomy" id="3816"/>
    <lineage>
        <taxon>Eukaryota</taxon>
        <taxon>Viridiplantae</taxon>
        <taxon>Streptophyta</taxon>
        <taxon>Embryophyta</taxon>
        <taxon>Tracheophyta</taxon>
        <taxon>Spermatophyta</taxon>
        <taxon>Magnoliopsida</taxon>
        <taxon>eudicotyledons</taxon>
        <taxon>Gunneridae</taxon>
        <taxon>Pentapetalae</taxon>
        <taxon>rosids</taxon>
        <taxon>fabids</taxon>
        <taxon>Fabales</taxon>
        <taxon>Fabaceae</taxon>
        <taxon>Papilionoideae</taxon>
        <taxon>50 kb inversion clade</taxon>
        <taxon>NPAAA clade</taxon>
        <taxon>indigoferoid/millettioid clade</taxon>
        <taxon>Abreae</taxon>
        <taxon>Abrus</taxon>
    </lineage>
</organism>
<reference evidence="6" key="1">
    <citation type="journal article" date="2019" name="Toxins">
        <title>Detection of Abrin-Like and Prepropulchellin-Like Toxin Genes and Transcripts Using Whole Genome Sequencing and Full-Length Transcript Sequencing of Abrus precatorius.</title>
        <authorList>
            <person name="Hovde B.T."/>
            <person name="Daligault H.E."/>
            <person name="Hanschen E.R."/>
            <person name="Kunde Y.A."/>
            <person name="Johnson M.B."/>
            <person name="Starkenburg S.R."/>
            <person name="Johnson S.L."/>
        </authorList>
    </citation>
    <scope>NUCLEOTIDE SEQUENCE [LARGE SCALE GENOMIC DNA]</scope>
</reference>
<evidence type="ECO:0000313" key="6">
    <source>
        <dbReference type="Proteomes" id="UP000694853"/>
    </source>
</evidence>
<keyword evidence="6" id="KW-1185">Reference proteome</keyword>
<dbReference type="SUPFAM" id="SSF50685">
    <property type="entry name" value="Barwin-like endoglucanases"/>
    <property type="match status" value="1"/>
</dbReference>
<dbReference type="PANTHER" id="PTHR33191:SF74">
    <property type="entry name" value="RIPENING RELATED PROTEIN FAMILY"/>
    <property type="match status" value="1"/>
</dbReference>
<evidence type="ECO:0000256" key="5">
    <source>
        <dbReference type="SAM" id="SignalP"/>
    </source>
</evidence>
<feature type="signal peptide" evidence="5">
    <location>
        <begin position="1"/>
        <end position="29"/>
    </location>
</feature>
<evidence type="ECO:0000256" key="3">
    <source>
        <dbReference type="ARBA" id="ARBA00022525"/>
    </source>
</evidence>
<sequence length="190" mass="21007">MRIKVSSNSFQTILFLLILVATLWITIEAATCRPSGRIRGKKPPSGKCNKENESECCKQGEFYTTFKCSPPVSRRTKAIPTLNNFEKGGDGGGPSECDNKFHSDKTPVVALSTGWFNNRKKCHHNITIFANGKRVNAMVVDECDSTIGCDAEHDFQPPCPNNVVDASKAVWKALDVPEDKGEFDIHWSDA</sequence>
<dbReference type="PANTHER" id="PTHR33191">
    <property type="entry name" value="RIPENING-RELATED PROTEIN 2-RELATED"/>
    <property type="match status" value="1"/>
</dbReference>
<dbReference type="Gene3D" id="2.40.40.10">
    <property type="entry name" value="RlpA-like domain"/>
    <property type="match status" value="1"/>
</dbReference>
<dbReference type="GeneID" id="113851100"/>
<evidence type="ECO:0000256" key="4">
    <source>
        <dbReference type="ARBA" id="ARBA00022729"/>
    </source>
</evidence>
<comment type="similarity">
    <text evidence="2">Belongs to the kiwellin family.</text>
</comment>
<evidence type="ECO:0000313" key="7">
    <source>
        <dbReference type="RefSeq" id="XP_027337386.1"/>
    </source>
</evidence>
<dbReference type="CDD" id="cd22270">
    <property type="entry name" value="DPBB_kiwellin-like"/>
    <property type="match status" value="1"/>
</dbReference>
<gene>
    <name evidence="7" type="primary">LOC113851100</name>
</gene>
<proteinExistence type="inferred from homology"/>
<dbReference type="InterPro" id="IPR036908">
    <property type="entry name" value="RlpA-like_sf"/>
</dbReference>
<dbReference type="GO" id="GO:0005576">
    <property type="term" value="C:extracellular region"/>
    <property type="evidence" value="ECO:0007669"/>
    <property type="project" value="UniProtKB-SubCell"/>
</dbReference>
<dbReference type="InterPro" id="IPR039271">
    <property type="entry name" value="Kiwellin-like"/>
</dbReference>
<dbReference type="Pfam" id="PF24300">
    <property type="entry name" value="KWL1"/>
    <property type="match status" value="1"/>
</dbReference>
<comment type="subcellular location">
    <subcellularLocation>
        <location evidence="1">Secreted</location>
    </subcellularLocation>
</comment>
<accession>A0A8B8K171</accession>